<name>A0A174CHZ1_9FIRM</name>
<feature type="chain" id="PRO_5008019186" description="Lipoprotein" evidence="1">
    <location>
        <begin position="25"/>
        <end position="194"/>
    </location>
</feature>
<evidence type="ECO:0000313" key="3">
    <source>
        <dbReference type="Proteomes" id="UP000095546"/>
    </source>
</evidence>
<dbReference type="OrthoDB" id="1666090at2"/>
<organism evidence="2 3">
    <name type="scientific">Mitsuokella jalaludinii</name>
    <dbReference type="NCBI Taxonomy" id="187979"/>
    <lineage>
        <taxon>Bacteria</taxon>
        <taxon>Bacillati</taxon>
        <taxon>Bacillota</taxon>
        <taxon>Negativicutes</taxon>
        <taxon>Selenomonadales</taxon>
        <taxon>Selenomonadaceae</taxon>
        <taxon>Mitsuokella</taxon>
    </lineage>
</organism>
<dbReference type="AlphaFoldDB" id="A0A174CHZ1"/>
<dbReference type="PROSITE" id="PS51257">
    <property type="entry name" value="PROKAR_LIPOPROTEIN"/>
    <property type="match status" value="1"/>
</dbReference>
<gene>
    <name evidence="2" type="ORF">ERS852385_02162</name>
</gene>
<keyword evidence="3" id="KW-1185">Reference proteome</keyword>
<dbReference type="Proteomes" id="UP000095546">
    <property type="component" value="Unassembled WGS sequence"/>
</dbReference>
<evidence type="ECO:0008006" key="4">
    <source>
        <dbReference type="Google" id="ProtNLM"/>
    </source>
</evidence>
<feature type="signal peptide" evidence="1">
    <location>
        <begin position="1"/>
        <end position="24"/>
    </location>
</feature>
<dbReference type="EMBL" id="CYYU01000031">
    <property type="protein sequence ID" value="CUO11398.1"/>
    <property type="molecule type" value="Genomic_DNA"/>
</dbReference>
<proteinExistence type="predicted"/>
<dbReference type="RefSeq" id="WP_055162985.1">
    <property type="nucleotide sequence ID" value="NZ_CABIWZ010000031.1"/>
</dbReference>
<protein>
    <recommendedName>
        <fullName evidence="4">Lipoprotein</fullName>
    </recommendedName>
</protein>
<reference evidence="2 3" key="1">
    <citation type="submission" date="2015-09" db="EMBL/GenBank/DDBJ databases">
        <authorList>
            <consortium name="Pathogen Informatics"/>
        </authorList>
    </citation>
    <scope>NUCLEOTIDE SEQUENCE [LARGE SCALE GENOMIC DNA]</scope>
    <source>
        <strain evidence="2 3">2789STDY5608828</strain>
    </source>
</reference>
<sequence>MKKIIAVSLLVVAMTALLLGCGQAKLTSQEVKGGVTSLQMDLPFTLEQQPKEETAKSNDYVKSITDSRITQAKGMDFHLMQFTTYVMNADKLKNDAASKATFEQKALDGYLTAFEQNAKARESSRDTKSITISGKDASVTTVQCKMRGENEVIKVVFLPLPEEYWFVAFAYPKEHEDDQGKLADKIISSIQLRQ</sequence>
<evidence type="ECO:0000313" key="2">
    <source>
        <dbReference type="EMBL" id="CUO11398.1"/>
    </source>
</evidence>
<evidence type="ECO:0000256" key="1">
    <source>
        <dbReference type="SAM" id="SignalP"/>
    </source>
</evidence>
<keyword evidence="1" id="KW-0732">Signal</keyword>
<accession>A0A174CHZ1</accession>